<accession>A0A0K2SGU6</accession>
<gene>
    <name evidence="1" type="ORF">LIP_0476</name>
</gene>
<dbReference type="EMBL" id="AP014924">
    <property type="protein sequence ID" value="BAS26333.1"/>
    <property type="molecule type" value="Genomic_DNA"/>
</dbReference>
<sequence>MPEGRSVTTVNIRPAVSVYATYRRLSYKPWYAIAEFMDNATQSYFDHREALLEAYRGEDPDHLHIEVVYDADANSLTIRDNAHGMNVEELTRAVVLDSPPPNRTGRCEYGMGLKTAACWFGSTWTIRTTRLDEPSELEVTVHVPDLIDRKYESLNIIERSAPRSSHYTVIAIQGLYKPIRGRTPARIRDQLGSMYRQDLRSGEIEILWNGGPISFQEPPILEEEVDGERITWRKPLSFVVPAELASSPLRVTGWVGIRIPGNQRDAGFALLRRGRVVVGGPGEGYKPTEIFGQGNTFRSQRLVGELHLDEWPVTQAKDAFDWSGGLEDAFIDALKSACQDYMDRAEGYRERGRSVSSSDMEFASERPRRVFTDTRFGSAIAQELKFPDPPAREVEETRDVVKLRDVSAGPVQYSLDVGSDTWTFKLHWQDQLSEAHWMHVHYPQDHEIHVFLNMAHPFFAPYLHRPEFLELLQTFVLALALAEKMARQTSSNGLVAPSDFRNYMNKILRRASEIEVNHGD</sequence>
<keyword evidence="2" id="KW-1185">Reference proteome</keyword>
<evidence type="ECO:0008006" key="3">
    <source>
        <dbReference type="Google" id="ProtNLM"/>
    </source>
</evidence>
<dbReference type="KEGG" id="lpil:LIP_0476"/>
<dbReference type="AlphaFoldDB" id="A0A0K2SGU6"/>
<name>A0A0K2SGU6_LIMPI</name>
<dbReference type="Proteomes" id="UP000065807">
    <property type="component" value="Chromosome"/>
</dbReference>
<dbReference type="STRING" id="1555112.LIP_0476"/>
<dbReference type="Pfam" id="PF13589">
    <property type="entry name" value="HATPase_c_3"/>
    <property type="match status" value="1"/>
</dbReference>
<dbReference type="InterPro" id="IPR036890">
    <property type="entry name" value="HATPase_C_sf"/>
</dbReference>
<proteinExistence type="predicted"/>
<evidence type="ECO:0000313" key="1">
    <source>
        <dbReference type="EMBL" id="BAS26333.1"/>
    </source>
</evidence>
<reference evidence="2" key="1">
    <citation type="submission" date="2015-07" db="EMBL/GenBank/DDBJ databases">
        <title>Complete genome sequence and phylogenetic analysis of Limnochorda pilosa.</title>
        <authorList>
            <person name="Watanabe M."/>
            <person name="Kojima H."/>
            <person name="Fukui M."/>
        </authorList>
    </citation>
    <scope>NUCLEOTIDE SEQUENCE [LARGE SCALE GENOMIC DNA]</scope>
    <source>
        <strain evidence="2">HC45</strain>
    </source>
</reference>
<dbReference type="SUPFAM" id="SSF55874">
    <property type="entry name" value="ATPase domain of HSP90 chaperone/DNA topoisomerase II/histidine kinase"/>
    <property type="match status" value="1"/>
</dbReference>
<reference evidence="2" key="2">
    <citation type="journal article" date="2016" name="Int. J. Syst. Evol. Microbiol.">
        <title>Complete genome sequence and cell structure of Limnochorda pilosa, a Gram-negative spore-former within the phylum Firmicutes.</title>
        <authorList>
            <person name="Watanabe M."/>
            <person name="Kojima H."/>
            <person name="Fukui M."/>
        </authorList>
    </citation>
    <scope>NUCLEOTIDE SEQUENCE [LARGE SCALE GENOMIC DNA]</scope>
    <source>
        <strain evidence="2">HC45</strain>
    </source>
</reference>
<organism evidence="1 2">
    <name type="scientific">Limnochorda pilosa</name>
    <dbReference type="NCBI Taxonomy" id="1555112"/>
    <lineage>
        <taxon>Bacteria</taxon>
        <taxon>Bacillati</taxon>
        <taxon>Bacillota</taxon>
        <taxon>Limnochordia</taxon>
        <taxon>Limnochordales</taxon>
        <taxon>Limnochordaceae</taxon>
        <taxon>Limnochorda</taxon>
    </lineage>
</organism>
<dbReference type="Gene3D" id="3.30.565.10">
    <property type="entry name" value="Histidine kinase-like ATPase, C-terminal domain"/>
    <property type="match status" value="1"/>
</dbReference>
<evidence type="ECO:0000313" key="2">
    <source>
        <dbReference type="Proteomes" id="UP000065807"/>
    </source>
</evidence>
<protein>
    <recommendedName>
        <fullName evidence="3">ATP-binding protein</fullName>
    </recommendedName>
</protein>